<dbReference type="EMBL" id="FQWH01000001">
    <property type="protein sequence ID" value="SHF92476.1"/>
    <property type="molecule type" value="Genomic_DNA"/>
</dbReference>
<dbReference type="Proteomes" id="UP000184112">
    <property type="component" value="Unassembled WGS sequence"/>
</dbReference>
<dbReference type="Pfam" id="PF14107">
    <property type="entry name" value="DUF4280"/>
    <property type="match status" value="1"/>
</dbReference>
<evidence type="ECO:0000313" key="2">
    <source>
        <dbReference type="Proteomes" id="UP000184112"/>
    </source>
</evidence>
<protein>
    <recommendedName>
        <fullName evidence="3">DUF4280 domain-containing protein</fullName>
    </recommendedName>
</protein>
<dbReference type="AlphaFoldDB" id="A0A1M5FLV3"/>
<dbReference type="RefSeq" id="WP_073407708.1">
    <property type="nucleotide sequence ID" value="NZ_FQWH01000001.1"/>
</dbReference>
<organism evidence="1 2">
    <name type="scientific">Flavobacterium johnsoniae</name>
    <name type="common">Cytophaga johnsonae</name>
    <dbReference type="NCBI Taxonomy" id="986"/>
    <lineage>
        <taxon>Bacteria</taxon>
        <taxon>Pseudomonadati</taxon>
        <taxon>Bacteroidota</taxon>
        <taxon>Flavobacteriia</taxon>
        <taxon>Flavobacteriales</taxon>
        <taxon>Flavobacteriaceae</taxon>
        <taxon>Flavobacterium</taxon>
    </lineage>
</organism>
<name>A0A1M5FLV3_FLAJO</name>
<accession>A0A1M5FLV3</accession>
<gene>
    <name evidence="1" type="ORF">SAMN05444388_1011</name>
</gene>
<evidence type="ECO:0008006" key="3">
    <source>
        <dbReference type="Google" id="ProtNLM"/>
    </source>
</evidence>
<proteinExistence type="predicted"/>
<reference evidence="1 2" key="1">
    <citation type="submission" date="2016-11" db="EMBL/GenBank/DDBJ databases">
        <authorList>
            <person name="Jaros S."/>
            <person name="Januszkiewicz K."/>
            <person name="Wedrychowicz H."/>
        </authorList>
    </citation>
    <scope>NUCLEOTIDE SEQUENCE [LARGE SCALE GENOMIC DNA]</scope>
    <source>
        <strain evidence="1 2">DSM 6792</strain>
    </source>
</reference>
<sequence>MSSKYVVVDGAACKCKFSEDTKATDILLVKSQKKHFANDKGADKKLIATTKDVNQTLKKGTFGKCTLQPTSGGNAPCVAVLLKWDNPYEKITLSNQGKILTEDSKAACNIGGPGCIEIFKHGQTAEVGSRQIQKADRDALKQINPLLNPDDLDENDICFFIK</sequence>
<dbReference type="InterPro" id="IPR025460">
    <property type="entry name" value="DUF4280"/>
</dbReference>
<evidence type="ECO:0000313" key="1">
    <source>
        <dbReference type="EMBL" id="SHF92476.1"/>
    </source>
</evidence>